<dbReference type="GO" id="GO:0005886">
    <property type="term" value="C:plasma membrane"/>
    <property type="evidence" value="ECO:0007669"/>
    <property type="project" value="TreeGrafter"/>
</dbReference>
<evidence type="ECO:0000256" key="4">
    <source>
        <dbReference type="ARBA" id="ARBA00022692"/>
    </source>
</evidence>
<feature type="transmembrane region" description="Helical" evidence="7">
    <location>
        <begin position="80"/>
        <end position="105"/>
    </location>
</feature>
<feature type="transmembrane region" description="Helical" evidence="7">
    <location>
        <begin position="399"/>
        <end position="418"/>
    </location>
</feature>
<evidence type="ECO:0000256" key="6">
    <source>
        <dbReference type="ARBA" id="ARBA00023136"/>
    </source>
</evidence>
<feature type="transmembrane region" description="Helical" evidence="7">
    <location>
        <begin position="373"/>
        <end position="392"/>
    </location>
</feature>
<evidence type="ECO:0000256" key="5">
    <source>
        <dbReference type="ARBA" id="ARBA00022989"/>
    </source>
</evidence>
<name>A0A2K8P340_9MOLU</name>
<gene>
    <name evidence="8" type="primary">pbuG</name>
    <name evidence="8" type="ORF">MCOLE_v1c00450</name>
</gene>
<dbReference type="RefSeq" id="WP_100670433.1">
    <property type="nucleotide sequence ID" value="NZ_CP022510.1"/>
</dbReference>
<keyword evidence="6 7" id="KW-0472">Membrane</keyword>
<feature type="transmembrane region" description="Helical" evidence="7">
    <location>
        <begin position="125"/>
        <end position="149"/>
    </location>
</feature>
<feature type="transmembrane region" description="Helical" evidence="7">
    <location>
        <begin position="430"/>
        <end position="456"/>
    </location>
</feature>
<dbReference type="Pfam" id="PF00860">
    <property type="entry name" value="Xan_ur_permease"/>
    <property type="match status" value="1"/>
</dbReference>
<keyword evidence="3" id="KW-0813">Transport</keyword>
<dbReference type="AlphaFoldDB" id="A0A2K8P340"/>
<keyword evidence="4 7" id="KW-0812">Transmembrane</keyword>
<dbReference type="KEGG" id="mcol:MCOLE_v1c00450"/>
<dbReference type="OrthoDB" id="9808458at2"/>
<dbReference type="PANTHER" id="PTHR43337">
    <property type="entry name" value="XANTHINE/URACIL PERMEASE C887.17-RELATED"/>
    <property type="match status" value="1"/>
</dbReference>
<accession>A0A2K8P340</accession>
<keyword evidence="5 7" id="KW-1133">Transmembrane helix</keyword>
<keyword evidence="9" id="KW-1185">Reference proteome</keyword>
<comment type="similarity">
    <text evidence="2">Belongs to the nucleobase:cation symporter-2 (NCS2) (TC 2.A.40) family. Azg-like subfamily.</text>
</comment>
<dbReference type="PANTHER" id="PTHR43337:SF1">
    <property type="entry name" value="XANTHINE_URACIL PERMEASE C887.17-RELATED"/>
    <property type="match status" value="1"/>
</dbReference>
<evidence type="ECO:0000256" key="3">
    <source>
        <dbReference type="ARBA" id="ARBA00022448"/>
    </source>
</evidence>
<dbReference type="InterPro" id="IPR045018">
    <property type="entry name" value="Azg-like"/>
</dbReference>
<evidence type="ECO:0000313" key="8">
    <source>
        <dbReference type="EMBL" id="ATZ20560.1"/>
    </source>
</evidence>
<evidence type="ECO:0000256" key="1">
    <source>
        <dbReference type="ARBA" id="ARBA00004127"/>
    </source>
</evidence>
<reference evidence="8 9" key="1">
    <citation type="submission" date="2017-11" db="EMBL/GenBank/DDBJ databases">
        <title>Genome sequence of Mesoplasma coleopterae BARC 779 (ATCC 49583).</title>
        <authorList>
            <person name="Lo W.-S."/>
            <person name="Kuo C.-H."/>
        </authorList>
    </citation>
    <scope>NUCLEOTIDE SEQUENCE [LARGE SCALE GENOMIC DNA]</scope>
    <source>
        <strain evidence="8 9">BARC 779</strain>
    </source>
</reference>
<feature type="transmembrane region" description="Helical" evidence="7">
    <location>
        <begin position="468"/>
        <end position="487"/>
    </location>
</feature>
<dbReference type="InterPro" id="IPR006043">
    <property type="entry name" value="NCS2"/>
</dbReference>
<protein>
    <submittedName>
        <fullName evidence="8">Xanthine/uracil permease</fullName>
    </submittedName>
</protein>
<dbReference type="GO" id="GO:0012505">
    <property type="term" value="C:endomembrane system"/>
    <property type="evidence" value="ECO:0007669"/>
    <property type="project" value="UniProtKB-SubCell"/>
</dbReference>
<comment type="subcellular location">
    <subcellularLocation>
        <location evidence="1">Endomembrane system</location>
        <topology evidence="1">Multi-pass membrane protein</topology>
    </subcellularLocation>
</comment>
<evidence type="ECO:0000313" key="9">
    <source>
        <dbReference type="Proteomes" id="UP000232221"/>
    </source>
</evidence>
<feature type="transmembrane region" description="Helical" evidence="7">
    <location>
        <begin position="228"/>
        <end position="246"/>
    </location>
</feature>
<evidence type="ECO:0000256" key="7">
    <source>
        <dbReference type="SAM" id="Phobius"/>
    </source>
</evidence>
<evidence type="ECO:0000256" key="2">
    <source>
        <dbReference type="ARBA" id="ARBA00005697"/>
    </source>
</evidence>
<sequence>MKKSKIDNFKVKDKKLNYLKSTNSIAKYFNFSNLNTTFKKEIIGGISTFLSMMYILSVEPAILGSAPSITGNGTMDSNGVFLATALVAAIATIVMGMSANVPIALAPSMGLNALFAFNIAKTGKIGYEGALVAAMISSIIFCIISITKLRALMINALPHSLHLIIGVSIGFFIAYVGISNIGFVSKTDSNLPIADLSNFKLNYPGMIIGSIVLFGSIILFYKKFFAPVAIMMVGGFIVALILANTVDNEAIKHSLGNAKWSGSEWNFGNLFNGFASNIKNSLAEIGNSEIWNKPTMYVSIFVLVILNFFDATGTLTSINIELNKTLGEEKQIPQKALIIDAGATIVGSALGVSHMACYSESCVGISQGARTGFANIITGLLFLLSIPLFPLFKMMPNCISGAATAFIGTIMISSITEIEWKKPEIGVSAFFSILFMVITYNIANGIAVGIIAYTVTSIGVGKTKEVKPVIWALDVLFILYFVATAFIQ</sequence>
<dbReference type="GO" id="GO:0005345">
    <property type="term" value="F:purine nucleobase transmembrane transporter activity"/>
    <property type="evidence" value="ECO:0007669"/>
    <property type="project" value="TreeGrafter"/>
</dbReference>
<dbReference type="Proteomes" id="UP000232221">
    <property type="component" value="Chromosome"/>
</dbReference>
<feature type="transmembrane region" description="Helical" evidence="7">
    <location>
        <begin position="296"/>
        <end position="315"/>
    </location>
</feature>
<organism evidence="8 9">
    <name type="scientific">Mesoplasma coleopterae</name>
    <dbReference type="NCBI Taxonomy" id="324078"/>
    <lineage>
        <taxon>Bacteria</taxon>
        <taxon>Bacillati</taxon>
        <taxon>Mycoplasmatota</taxon>
        <taxon>Mollicutes</taxon>
        <taxon>Entomoplasmatales</taxon>
        <taxon>Entomoplasmataceae</taxon>
        <taxon>Mesoplasma</taxon>
    </lineage>
</organism>
<dbReference type="EMBL" id="CP024968">
    <property type="protein sequence ID" value="ATZ20560.1"/>
    <property type="molecule type" value="Genomic_DNA"/>
</dbReference>
<feature type="transmembrane region" description="Helical" evidence="7">
    <location>
        <begin position="203"/>
        <end position="221"/>
    </location>
</feature>
<feature type="transmembrane region" description="Helical" evidence="7">
    <location>
        <begin position="161"/>
        <end position="183"/>
    </location>
</feature>
<proteinExistence type="inferred from homology"/>